<dbReference type="OrthoDB" id="4436466at2759"/>
<keyword evidence="1" id="KW-0472">Membrane</keyword>
<dbReference type="EMBL" id="KN832876">
    <property type="protein sequence ID" value="KIN00801.1"/>
    <property type="molecule type" value="Genomic_DNA"/>
</dbReference>
<feature type="transmembrane region" description="Helical" evidence="1">
    <location>
        <begin position="7"/>
        <end position="26"/>
    </location>
</feature>
<dbReference type="Proteomes" id="UP000054321">
    <property type="component" value="Unassembled WGS sequence"/>
</dbReference>
<protein>
    <submittedName>
        <fullName evidence="2">Uncharacterized protein</fullName>
    </submittedName>
</protein>
<accession>A0A0C3GXL4</accession>
<gene>
    <name evidence="2" type="ORF">OIDMADRAFT_197641</name>
</gene>
<name>A0A0C3GXL4_OIDMZ</name>
<sequence>MGLVRSIFRVGAYGTVGTTAAFFYMMRNSTFVPISPQDPIFSSATYRRNNPNRNPETKDLCVRTVPLSKIKPQLLEKEGKLVEAFCAGVWGGLGYAYQRSYLAKKYQDESTKHQLWSRQELQDATYEVGTQITDHFEVISKTPESIIVRCGDSPRKQGVRESDGLFEMAVQIKPSLGVAEFQLKSVFFKGMGTATEPPMPWHVEWLHRQYTKLMMETSVRRLML</sequence>
<keyword evidence="1" id="KW-1133">Transmembrane helix</keyword>
<proteinExistence type="predicted"/>
<dbReference type="STRING" id="913774.A0A0C3GXL4"/>
<reference evidence="3" key="2">
    <citation type="submission" date="2015-01" db="EMBL/GenBank/DDBJ databases">
        <title>Evolutionary Origins and Diversification of the Mycorrhizal Mutualists.</title>
        <authorList>
            <consortium name="DOE Joint Genome Institute"/>
            <consortium name="Mycorrhizal Genomics Consortium"/>
            <person name="Kohler A."/>
            <person name="Kuo A."/>
            <person name="Nagy L.G."/>
            <person name="Floudas D."/>
            <person name="Copeland A."/>
            <person name="Barry K.W."/>
            <person name="Cichocki N."/>
            <person name="Veneault-Fourrey C."/>
            <person name="LaButti K."/>
            <person name="Lindquist E.A."/>
            <person name="Lipzen A."/>
            <person name="Lundell T."/>
            <person name="Morin E."/>
            <person name="Murat C."/>
            <person name="Riley R."/>
            <person name="Ohm R."/>
            <person name="Sun H."/>
            <person name="Tunlid A."/>
            <person name="Henrissat B."/>
            <person name="Grigoriev I.V."/>
            <person name="Hibbett D.S."/>
            <person name="Martin F."/>
        </authorList>
    </citation>
    <scope>NUCLEOTIDE SEQUENCE [LARGE SCALE GENOMIC DNA]</scope>
    <source>
        <strain evidence="3">Zn</strain>
    </source>
</reference>
<dbReference type="HOGENOM" id="CLU_069181_0_0_1"/>
<reference evidence="2 3" key="1">
    <citation type="submission" date="2014-04" db="EMBL/GenBank/DDBJ databases">
        <authorList>
            <consortium name="DOE Joint Genome Institute"/>
            <person name="Kuo A."/>
            <person name="Martino E."/>
            <person name="Perotto S."/>
            <person name="Kohler A."/>
            <person name="Nagy L.G."/>
            <person name="Floudas D."/>
            <person name="Copeland A."/>
            <person name="Barry K.W."/>
            <person name="Cichocki N."/>
            <person name="Veneault-Fourrey C."/>
            <person name="LaButti K."/>
            <person name="Lindquist E.A."/>
            <person name="Lipzen A."/>
            <person name="Lundell T."/>
            <person name="Morin E."/>
            <person name="Murat C."/>
            <person name="Sun H."/>
            <person name="Tunlid A."/>
            <person name="Henrissat B."/>
            <person name="Grigoriev I.V."/>
            <person name="Hibbett D.S."/>
            <person name="Martin F."/>
            <person name="Nordberg H.P."/>
            <person name="Cantor M.N."/>
            <person name="Hua S.X."/>
        </authorList>
    </citation>
    <scope>NUCLEOTIDE SEQUENCE [LARGE SCALE GENOMIC DNA]</scope>
    <source>
        <strain evidence="2 3">Zn</strain>
    </source>
</reference>
<keyword evidence="3" id="KW-1185">Reference proteome</keyword>
<dbReference type="InParanoid" id="A0A0C3GXL4"/>
<keyword evidence="1" id="KW-0812">Transmembrane</keyword>
<evidence type="ECO:0000313" key="3">
    <source>
        <dbReference type="Proteomes" id="UP000054321"/>
    </source>
</evidence>
<evidence type="ECO:0000256" key="1">
    <source>
        <dbReference type="SAM" id="Phobius"/>
    </source>
</evidence>
<dbReference type="AlphaFoldDB" id="A0A0C3GXL4"/>
<organism evidence="2 3">
    <name type="scientific">Oidiodendron maius (strain Zn)</name>
    <dbReference type="NCBI Taxonomy" id="913774"/>
    <lineage>
        <taxon>Eukaryota</taxon>
        <taxon>Fungi</taxon>
        <taxon>Dikarya</taxon>
        <taxon>Ascomycota</taxon>
        <taxon>Pezizomycotina</taxon>
        <taxon>Leotiomycetes</taxon>
        <taxon>Leotiomycetes incertae sedis</taxon>
        <taxon>Myxotrichaceae</taxon>
        <taxon>Oidiodendron</taxon>
    </lineage>
</organism>
<evidence type="ECO:0000313" key="2">
    <source>
        <dbReference type="EMBL" id="KIN00801.1"/>
    </source>
</evidence>